<organism evidence="9 10">
    <name type="scientific">Polypedilum vanderplanki</name>
    <name type="common">Sleeping chironomid midge</name>
    <dbReference type="NCBI Taxonomy" id="319348"/>
    <lineage>
        <taxon>Eukaryota</taxon>
        <taxon>Metazoa</taxon>
        <taxon>Ecdysozoa</taxon>
        <taxon>Arthropoda</taxon>
        <taxon>Hexapoda</taxon>
        <taxon>Insecta</taxon>
        <taxon>Pterygota</taxon>
        <taxon>Neoptera</taxon>
        <taxon>Endopterygota</taxon>
        <taxon>Diptera</taxon>
        <taxon>Nematocera</taxon>
        <taxon>Chironomoidea</taxon>
        <taxon>Chironomidae</taxon>
        <taxon>Chironominae</taxon>
        <taxon>Polypedilum</taxon>
        <taxon>Polypedilum</taxon>
    </lineage>
</organism>
<dbReference type="EC" id="1.2.4.1" evidence="7"/>
<evidence type="ECO:0000313" key="10">
    <source>
        <dbReference type="Proteomes" id="UP001107558"/>
    </source>
</evidence>
<dbReference type="InterPro" id="IPR017597">
    <property type="entry name" value="Pyrv_DH_E1_asu_subgrp-y"/>
</dbReference>
<proteinExistence type="predicted"/>
<evidence type="ECO:0000259" key="8">
    <source>
        <dbReference type="Pfam" id="PF00676"/>
    </source>
</evidence>
<gene>
    <name evidence="9" type="ORF">PVAND_009427</name>
</gene>
<feature type="domain" description="Dehydrogenase E1 component" evidence="8">
    <location>
        <begin position="59"/>
        <end position="350"/>
    </location>
</feature>
<sequence length="389" mass="42858">MMQNISRNTSKLLWRNAGIKNYATEATFEVNRPYKLHRLDSGPSTTVSVTRDEALDMYRKMQSIRRLETSAGNLYKEKIVRGFCHLYSGQEAVAVGMKASMREQDNIISAYRVHGWTHLMGVSVAGVLSELTGKKGGCARGKGGSMHMYSKNFYGGNGIVGAQVPLGAGVAFACKYKNNGGVCLSLYGDGASNQGQVFEAYNMAYLWKLPCIFICENNGYGMGTSAERSSSNTEYYKRGDVLPGLWIDGMDVLAVKEGTRFAIDYVLKNGPIVIEAATYRYSGHSMSDPGTSYRSRDEIQEVRQKRDPITSFKERMLETGLATEADIKKIDSEVKKEVDAATALAKSDTEIPVSELTCDIYSMNQEGDVHGLTPDKKLKHTTLKTAVNL</sequence>
<keyword evidence="5 7" id="KW-0670">Pyruvate</keyword>
<keyword evidence="10" id="KW-1185">Reference proteome</keyword>
<dbReference type="InterPro" id="IPR050642">
    <property type="entry name" value="PDH_E1_Alpha_Subunit"/>
</dbReference>
<evidence type="ECO:0000256" key="6">
    <source>
        <dbReference type="ARBA" id="ARBA00051231"/>
    </source>
</evidence>
<keyword evidence="3 7" id="KW-0560">Oxidoreductase</keyword>
<evidence type="ECO:0000256" key="1">
    <source>
        <dbReference type="ARBA" id="ARBA00001964"/>
    </source>
</evidence>
<name>A0A9J6CCV2_POLVA</name>
<keyword evidence="4 7" id="KW-0786">Thiamine pyrophosphate</keyword>
<dbReference type="InterPro" id="IPR001017">
    <property type="entry name" value="DH_E1"/>
</dbReference>
<dbReference type="Pfam" id="PF00676">
    <property type="entry name" value="E1_dh"/>
    <property type="match status" value="1"/>
</dbReference>
<dbReference type="PANTHER" id="PTHR11516:SF60">
    <property type="entry name" value="PYRUVATE DEHYDROGENASE E1 COMPONENT SUBUNIT ALPHA"/>
    <property type="match status" value="1"/>
</dbReference>
<dbReference type="GO" id="GO:0004739">
    <property type="term" value="F:pyruvate dehydrogenase (acetyl-transferring) activity"/>
    <property type="evidence" value="ECO:0007669"/>
    <property type="project" value="UniProtKB-UniRule"/>
</dbReference>
<dbReference type="CDD" id="cd02000">
    <property type="entry name" value="TPP_E1_PDC_ADC_BCADC"/>
    <property type="match status" value="1"/>
</dbReference>
<protein>
    <recommendedName>
        <fullName evidence="7">Pyruvate dehydrogenase E1 component subunit alpha</fullName>
        <ecNumber evidence="7">1.2.4.1</ecNumber>
    </recommendedName>
</protein>
<comment type="caution">
    <text evidence="9">The sequence shown here is derived from an EMBL/GenBank/DDBJ whole genome shotgun (WGS) entry which is preliminary data.</text>
</comment>
<dbReference type="OrthoDB" id="10256198at2759"/>
<reference evidence="9" key="1">
    <citation type="submission" date="2021-03" db="EMBL/GenBank/DDBJ databases">
        <title>Chromosome level genome of the anhydrobiotic midge Polypedilum vanderplanki.</title>
        <authorList>
            <person name="Yoshida Y."/>
            <person name="Kikawada T."/>
            <person name="Gusev O."/>
        </authorList>
    </citation>
    <scope>NUCLEOTIDE SEQUENCE</scope>
    <source>
        <strain evidence="9">NIAS01</strain>
        <tissue evidence="9">Whole body or cell culture</tissue>
    </source>
</reference>
<comment type="cofactor">
    <cofactor evidence="1 7">
        <name>thiamine diphosphate</name>
        <dbReference type="ChEBI" id="CHEBI:58937"/>
    </cofactor>
</comment>
<evidence type="ECO:0000256" key="3">
    <source>
        <dbReference type="ARBA" id="ARBA00023002"/>
    </source>
</evidence>
<evidence type="ECO:0000256" key="4">
    <source>
        <dbReference type="ARBA" id="ARBA00023052"/>
    </source>
</evidence>
<dbReference type="GO" id="GO:0006086">
    <property type="term" value="P:pyruvate decarboxylation to acetyl-CoA"/>
    <property type="evidence" value="ECO:0007669"/>
    <property type="project" value="InterPro"/>
</dbReference>
<dbReference type="Proteomes" id="UP001107558">
    <property type="component" value="Chromosome 1"/>
</dbReference>
<comment type="catalytic activity">
    <reaction evidence="6 7">
        <text>N(6)-[(R)-lipoyl]-L-lysyl-[protein] + pyruvate + H(+) = N(6)-[(R)-S(8)-acetyldihydrolipoyl]-L-lysyl-[protein] + CO2</text>
        <dbReference type="Rhea" id="RHEA:19189"/>
        <dbReference type="Rhea" id="RHEA-COMP:10474"/>
        <dbReference type="Rhea" id="RHEA-COMP:10478"/>
        <dbReference type="ChEBI" id="CHEBI:15361"/>
        <dbReference type="ChEBI" id="CHEBI:15378"/>
        <dbReference type="ChEBI" id="CHEBI:16526"/>
        <dbReference type="ChEBI" id="CHEBI:83099"/>
        <dbReference type="ChEBI" id="CHEBI:83111"/>
        <dbReference type="EC" id="1.2.4.1"/>
    </reaction>
</comment>
<dbReference type="PANTHER" id="PTHR11516">
    <property type="entry name" value="PYRUVATE DEHYDROGENASE E1 COMPONENT, ALPHA SUBUNIT BACTERIAL AND ORGANELLAR"/>
    <property type="match status" value="1"/>
</dbReference>
<comment type="function">
    <text evidence="7">The pyruvate dehydrogenase complex catalyzes the overall conversion of pyruvate to acetyl-CoA and CO(2).</text>
</comment>
<dbReference type="NCBIfam" id="TIGR03182">
    <property type="entry name" value="PDH_E1_alph_y"/>
    <property type="match status" value="1"/>
</dbReference>
<dbReference type="SUPFAM" id="SSF52518">
    <property type="entry name" value="Thiamin diphosphate-binding fold (THDP-binding)"/>
    <property type="match status" value="1"/>
</dbReference>
<evidence type="ECO:0000256" key="2">
    <source>
        <dbReference type="ARBA" id="ARBA00022946"/>
    </source>
</evidence>
<dbReference type="Gene3D" id="3.40.50.970">
    <property type="match status" value="1"/>
</dbReference>
<keyword evidence="2" id="KW-0809">Transit peptide</keyword>
<evidence type="ECO:0000256" key="7">
    <source>
        <dbReference type="RuleBase" id="RU361139"/>
    </source>
</evidence>
<dbReference type="FunFam" id="3.40.50.970:FF:000013">
    <property type="entry name" value="Pyruvate dehydrogenase E1 component subunit alpha"/>
    <property type="match status" value="1"/>
</dbReference>
<dbReference type="InterPro" id="IPR029061">
    <property type="entry name" value="THDP-binding"/>
</dbReference>
<evidence type="ECO:0000313" key="9">
    <source>
        <dbReference type="EMBL" id="KAG5679890.1"/>
    </source>
</evidence>
<evidence type="ECO:0000256" key="5">
    <source>
        <dbReference type="ARBA" id="ARBA00023317"/>
    </source>
</evidence>
<dbReference type="EMBL" id="JADBJN010000001">
    <property type="protein sequence ID" value="KAG5679890.1"/>
    <property type="molecule type" value="Genomic_DNA"/>
</dbReference>
<dbReference type="AlphaFoldDB" id="A0A9J6CCV2"/>
<accession>A0A9J6CCV2</accession>